<dbReference type="WBParaSite" id="NBR_0000871301-mRNA-1">
    <property type="protein sequence ID" value="NBR_0000871301-mRNA-1"/>
    <property type="gene ID" value="NBR_0000871301"/>
</dbReference>
<organism evidence="3">
    <name type="scientific">Nippostrongylus brasiliensis</name>
    <name type="common">Rat hookworm</name>
    <dbReference type="NCBI Taxonomy" id="27835"/>
    <lineage>
        <taxon>Eukaryota</taxon>
        <taxon>Metazoa</taxon>
        <taxon>Ecdysozoa</taxon>
        <taxon>Nematoda</taxon>
        <taxon>Chromadorea</taxon>
        <taxon>Rhabditida</taxon>
        <taxon>Rhabditina</taxon>
        <taxon>Rhabditomorpha</taxon>
        <taxon>Strongyloidea</taxon>
        <taxon>Heligmosomidae</taxon>
        <taxon>Nippostrongylus</taxon>
    </lineage>
</organism>
<name>A0A0N4XZS9_NIPBR</name>
<dbReference type="Proteomes" id="UP000271162">
    <property type="component" value="Unassembled WGS sequence"/>
</dbReference>
<gene>
    <name evidence="1" type="ORF">NBR_LOCUS8714</name>
</gene>
<evidence type="ECO:0000313" key="2">
    <source>
        <dbReference type="Proteomes" id="UP000271162"/>
    </source>
</evidence>
<sequence length="140" mass="16127">MYDAPFHLSFGSLTHWLPSHVLILLAFKYPFKYFPFPSVSPSDYQIHAPPSYDMLSPRILYFFTATLRTFGRKKRVVRVSQRWLHSSCTSNVFQRISSVHVNSSSTNLVVEVNVRGHGLFVKVIFVVFAQSRRSLESSAR</sequence>
<protein>
    <submittedName>
        <fullName evidence="3">Ovule protein</fullName>
    </submittedName>
</protein>
<evidence type="ECO:0000313" key="3">
    <source>
        <dbReference type="WBParaSite" id="NBR_0000871301-mRNA-1"/>
    </source>
</evidence>
<proteinExistence type="predicted"/>
<evidence type="ECO:0000313" key="1">
    <source>
        <dbReference type="EMBL" id="VDL72303.1"/>
    </source>
</evidence>
<dbReference type="AlphaFoldDB" id="A0A0N4XZS9"/>
<accession>A0A0N4XZS9</accession>
<dbReference type="EMBL" id="UYSL01020041">
    <property type="protein sequence ID" value="VDL72303.1"/>
    <property type="molecule type" value="Genomic_DNA"/>
</dbReference>
<keyword evidence="2" id="KW-1185">Reference proteome</keyword>
<reference evidence="3" key="1">
    <citation type="submission" date="2017-02" db="UniProtKB">
        <authorList>
            <consortium name="WormBaseParasite"/>
        </authorList>
    </citation>
    <scope>IDENTIFICATION</scope>
</reference>
<reference evidence="1 2" key="2">
    <citation type="submission" date="2018-11" db="EMBL/GenBank/DDBJ databases">
        <authorList>
            <consortium name="Pathogen Informatics"/>
        </authorList>
    </citation>
    <scope>NUCLEOTIDE SEQUENCE [LARGE SCALE GENOMIC DNA]</scope>
</reference>